<evidence type="ECO:0000313" key="1">
    <source>
        <dbReference type="EMBL" id="OWM34732.1"/>
    </source>
</evidence>
<name>A0A854NHB5_CORDP</name>
<proteinExistence type="predicted"/>
<protein>
    <submittedName>
        <fullName evidence="1">Uncharacterized protein</fullName>
    </submittedName>
</protein>
<reference evidence="2" key="1">
    <citation type="submission" date="2016-02" db="EMBL/GenBank/DDBJ databases">
        <title>Genomic analyses of a collection of pathogenic Corynebacterium diphtheriae.</title>
        <authorList>
            <person name="Sangal V."/>
            <person name="Titov L."/>
        </authorList>
    </citation>
    <scope>NUCLEOTIDE SEQUENCE [LARGE SCALE GENOMIC DNA]</scope>
    <source>
        <strain evidence="2">1438</strain>
    </source>
</reference>
<organism evidence="1 2">
    <name type="scientific">Corynebacterium diphtheriae bv. mitis</name>
    <dbReference type="NCBI Taxonomy" id="1806053"/>
    <lineage>
        <taxon>Bacteria</taxon>
        <taxon>Bacillati</taxon>
        <taxon>Actinomycetota</taxon>
        <taxon>Actinomycetes</taxon>
        <taxon>Mycobacteriales</taxon>
        <taxon>Corynebacteriaceae</taxon>
        <taxon>Corynebacterium</taxon>
    </lineage>
</organism>
<dbReference type="AlphaFoldDB" id="A0A854NHB5"/>
<gene>
    <name evidence="1" type="ORF">AY602_05310</name>
</gene>
<evidence type="ECO:0000313" key="2">
    <source>
        <dbReference type="Proteomes" id="UP000197692"/>
    </source>
</evidence>
<accession>A0A854NHB5</accession>
<dbReference type="Pfam" id="PF25310">
    <property type="entry name" value="VG15"/>
    <property type="match status" value="1"/>
</dbReference>
<dbReference type="Proteomes" id="UP000197692">
    <property type="component" value="Unassembled WGS sequence"/>
</dbReference>
<dbReference type="EMBL" id="LSZF01000025">
    <property type="protein sequence ID" value="OWM34732.1"/>
    <property type="molecule type" value="Genomic_DNA"/>
</dbReference>
<sequence>MDGLRLLARQDFAQWWKTTEDLNRLRDHFYEIQRLYGEQAAAAAVDYLVLNRSLDDDFAGLPFPETADPVKYEQASASFSWVMQTVASHQSEIDRVAAKQRLFGVLDRLVTLPARDTVILNVQRDHTAYARVPEPGACAFCLMLASRGAVYKKSTVGMVNKYHDHCRCLGIEVKRDGSDLPRINRDLERVWSNLSHDLGLPLTLRILIGIYANSKRLSSGLRFNG</sequence>
<dbReference type="InterPro" id="IPR057369">
    <property type="entry name" value="VG15"/>
</dbReference>
<comment type="caution">
    <text evidence="1">The sequence shown here is derived from an EMBL/GenBank/DDBJ whole genome shotgun (WGS) entry which is preliminary data.</text>
</comment>